<keyword evidence="1" id="KW-0472">Membrane</keyword>
<dbReference type="EMBL" id="SLWY01000015">
    <property type="protein sequence ID" value="TCO80260.1"/>
    <property type="molecule type" value="Genomic_DNA"/>
</dbReference>
<name>A0A4V2SCP8_9GAMM</name>
<feature type="transmembrane region" description="Helical" evidence="1">
    <location>
        <begin position="39"/>
        <end position="58"/>
    </location>
</feature>
<keyword evidence="3" id="KW-1185">Reference proteome</keyword>
<sequence length="61" mass="6367">MELWNALLVLLCLSCGASLGFTGLAMLRAGVQPTTPPSFMSIGGLVLAGGIALLVFALRFW</sequence>
<evidence type="ECO:0000313" key="3">
    <source>
        <dbReference type="Proteomes" id="UP000295765"/>
    </source>
</evidence>
<keyword evidence="1" id="KW-0812">Transmembrane</keyword>
<organism evidence="2 3">
    <name type="scientific">Plasticicumulans lactativorans</name>
    <dbReference type="NCBI Taxonomy" id="1133106"/>
    <lineage>
        <taxon>Bacteria</taxon>
        <taxon>Pseudomonadati</taxon>
        <taxon>Pseudomonadota</taxon>
        <taxon>Gammaproteobacteria</taxon>
        <taxon>Candidatus Competibacteraceae</taxon>
        <taxon>Plasticicumulans</taxon>
    </lineage>
</organism>
<evidence type="ECO:0000256" key="1">
    <source>
        <dbReference type="SAM" id="Phobius"/>
    </source>
</evidence>
<dbReference type="AlphaFoldDB" id="A0A4V2SCP8"/>
<evidence type="ECO:0000313" key="2">
    <source>
        <dbReference type="EMBL" id="TCO80260.1"/>
    </source>
</evidence>
<accession>A0A4V2SCP8</accession>
<dbReference type="RefSeq" id="WP_132543796.1">
    <property type="nucleotide sequence ID" value="NZ_SLWY01000015.1"/>
</dbReference>
<comment type="caution">
    <text evidence="2">The sequence shown here is derived from an EMBL/GenBank/DDBJ whole genome shotgun (WGS) entry which is preliminary data.</text>
</comment>
<keyword evidence="1" id="KW-1133">Transmembrane helix</keyword>
<proteinExistence type="predicted"/>
<protein>
    <submittedName>
        <fullName evidence="2">Uncharacterized protein</fullName>
    </submittedName>
</protein>
<dbReference type="Proteomes" id="UP000295765">
    <property type="component" value="Unassembled WGS sequence"/>
</dbReference>
<gene>
    <name evidence="2" type="ORF">EV699_11536</name>
</gene>
<reference evidence="2 3" key="1">
    <citation type="submission" date="2019-03" db="EMBL/GenBank/DDBJ databases">
        <title>Genomic Encyclopedia of Type Strains, Phase IV (KMG-IV): sequencing the most valuable type-strain genomes for metagenomic binning, comparative biology and taxonomic classification.</title>
        <authorList>
            <person name="Goeker M."/>
        </authorList>
    </citation>
    <scope>NUCLEOTIDE SEQUENCE [LARGE SCALE GENOMIC DNA]</scope>
    <source>
        <strain evidence="2 3">DSM 25287</strain>
    </source>
</reference>